<dbReference type="InterPro" id="IPR018060">
    <property type="entry name" value="HTH_AraC"/>
</dbReference>
<dbReference type="InterPro" id="IPR018062">
    <property type="entry name" value="HTH_AraC-typ_CS"/>
</dbReference>
<dbReference type="SMART" id="SM00342">
    <property type="entry name" value="HTH_ARAC"/>
    <property type="match status" value="1"/>
</dbReference>
<dbReference type="STRING" id="1324314.BVG16_10385"/>
<evidence type="ECO:0000313" key="6">
    <source>
        <dbReference type="EMBL" id="OPA79467.1"/>
    </source>
</evidence>
<dbReference type="PRINTS" id="PR00032">
    <property type="entry name" value="HTHARAC"/>
</dbReference>
<dbReference type="PROSITE" id="PS01124">
    <property type="entry name" value="HTH_ARAC_FAMILY_2"/>
    <property type="match status" value="1"/>
</dbReference>
<evidence type="ECO:0000259" key="4">
    <source>
        <dbReference type="PROSITE" id="PS01124"/>
    </source>
</evidence>
<dbReference type="PANTHER" id="PTHR43280">
    <property type="entry name" value="ARAC-FAMILY TRANSCRIPTIONAL REGULATOR"/>
    <property type="match status" value="1"/>
</dbReference>
<dbReference type="PROSITE" id="PS00041">
    <property type="entry name" value="HTH_ARAC_FAMILY_1"/>
    <property type="match status" value="1"/>
</dbReference>
<dbReference type="GO" id="GO:0043565">
    <property type="term" value="F:sequence-specific DNA binding"/>
    <property type="evidence" value="ECO:0007669"/>
    <property type="project" value="InterPro"/>
</dbReference>
<keyword evidence="1" id="KW-0805">Transcription regulation</keyword>
<keyword evidence="2" id="KW-0238">DNA-binding</keyword>
<sequence length="548" mass="63797">MKSLDHIVHSDESLRVDQMYFRFRGAEYREGENWEMKQQLTPSYILILIKSGQGSLTIDHTTYRVRPNAVYICPSEHTFGLEADGIGAEELFLFRFDVYGEGERSARRLQWLKSEPYFLQGEVTVFPTGSLVAPCEEILDYLGCADALERFRVQYAFEQLIYTVLKNRRLIQQDSRTALEYAREYLERNYHENITIDQLARIAEISPKYFVDVFKKTYGHSAMDYLTALRMNRAKQLMARSSAKLRDIAHQIGYQDEFYFSRKFKKEVGVTPTLYMKKRRRKIAVYQAAVMGLLLPLKILPYAAPLHPKWTSYYYQTLRSDIPVHLSAYRQGEHSHADNLEALRQHPPELILSLDDISDDEKRELEQIASVYYIPSRDTSWREQLELVAEWLGETAEAAAWLRSYDHKVRLAKERLQPIVQDDSFLAIRMLKNQLFVYRNQNITEIFYGDLQMREAGISPGQMDCDVPLTVEELAQMDVDRLLLLVCQETETLQYWKGLQLTVPWQELKAVKNKSTYLISSDPWRMYAADAIDRVVDASVAMLSGDCP</sequence>
<dbReference type="PANTHER" id="PTHR43280:SF28">
    <property type="entry name" value="HTH-TYPE TRANSCRIPTIONAL ACTIVATOR RHAS"/>
    <property type="match status" value="1"/>
</dbReference>
<dbReference type="GO" id="GO:0003700">
    <property type="term" value="F:DNA-binding transcription factor activity"/>
    <property type="evidence" value="ECO:0007669"/>
    <property type="project" value="InterPro"/>
</dbReference>
<dbReference type="Pfam" id="PF01497">
    <property type="entry name" value="Peripla_BP_2"/>
    <property type="match status" value="1"/>
</dbReference>
<dbReference type="Gene3D" id="3.40.50.1980">
    <property type="entry name" value="Nitrogenase molybdenum iron protein domain"/>
    <property type="match status" value="2"/>
</dbReference>
<feature type="domain" description="Fe/B12 periplasmic-binding" evidence="5">
    <location>
        <begin position="282"/>
        <end position="547"/>
    </location>
</feature>
<dbReference type="SUPFAM" id="SSF51215">
    <property type="entry name" value="Regulatory protein AraC"/>
    <property type="match status" value="1"/>
</dbReference>
<dbReference type="SUPFAM" id="SSF46689">
    <property type="entry name" value="Homeodomain-like"/>
    <property type="match status" value="2"/>
</dbReference>
<feature type="domain" description="HTH araC/xylS-type" evidence="4">
    <location>
        <begin position="180"/>
        <end position="278"/>
    </location>
</feature>
<keyword evidence="3" id="KW-0804">Transcription</keyword>
<evidence type="ECO:0000256" key="1">
    <source>
        <dbReference type="ARBA" id="ARBA00023015"/>
    </source>
</evidence>
<proteinExistence type="predicted"/>
<dbReference type="OrthoDB" id="2461801at2"/>
<dbReference type="EMBL" id="MSZX01000003">
    <property type="protein sequence ID" value="OPA79467.1"/>
    <property type="molecule type" value="Genomic_DNA"/>
</dbReference>
<dbReference type="PROSITE" id="PS50983">
    <property type="entry name" value="FE_B12_PBP"/>
    <property type="match status" value="1"/>
</dbReference>
<gene>
    <name evidence="6" type="ORF">BVG16_10385</name>
</gene>
<keyword evidence="7" id="KW-1185">Reference proteome</keyword>
<dbReference type="InterPro" id="IPR003313">
    <property type="entry name" value="AraC-bd"/>
</dbReference>
<dbReference type="Proteomes" id="UP000190188">
    <property type="component" value="Unassembled WGS sequence"/>
</dbReference>
<dbReference type="InterPro" id="IPR009057">
    <property type="entry name" value="Homeodomain-like_sf"/>
</dbReference>
<comment type="caution">
    <text evidence="6">The sequence shown here is derived from an EMBL/GenBank/DDBJ whole genome shotgun (WGS) entry which is preliminary data.</text>
</comment>
<protein>
    <submittedName>
        <fullName evidence="6">AraC family transcriptional regulator</fullName>
    </submittedName>
</protein>
<dbReference type="InterPro" id="IPR020449">
    <property type="entry name" value="Tscrpt_reg_AraC-type_HTH"/>
</dbReference>
<evidence type="ECO:0000313" key="7">
    <source>
        <dbReference type="Proteomes" id="UP000190188"/>
    </source>
</evidence>
<organism evidence="6 7">
    <name type="scientific">Paenibacillus selenitireducens</name>
    <dbReference type="NCBI Taxonomy" id="1324314"/>
    <lineage>
        <taxon>Bacteria</taxon>
        <taxon>Bacillati</taxon>
        <taxon>Bacillota</taxon>
        <taxon>Bacilli</taxon>
        <taxon>Bacillales</taxon>
        <taxon>Paenibacillaceae</taxon>
        <taxon>Paenibacillus</taxon>
    </lineage>
</organism>
<dbReference type="RefSeq" id="WP_078498467.1">
    <property type="nucleotide sequence ID" value="NZ_MSZX01000003.1"/>
</dbReference>
<dbReference type="AlphaFoldDB" id="A0A1T2XHU4"/>
<evidence type="ECO:0000259" key="5">
    <source>
        <dbReference type="PROSITE" id="PS50983"/>
    </source>
</evidence>
<dbReference type="InterPro" id="IPR002491">
    <property type="entry name" value="ABC_transptr_periplasmic_BD"/>
</dbReference>
<dbReference type="Gene3D" id="1.10.10.60">
    <property type="entry name" value="Homeodomain-like"/>
    <property type="match status" value="2"/>
</dbReference>
<dbReference type="SUPFAM" id="SSF53807">
    <property type="entry name" value="Helical backbone' metal receptor"/>
    <property type="match status" value="1"/>
</dbReference>
<dbReference type="Pfam" id="PF12833">
    <property type="entry name" value="HTH_18"/>
    <property type="match status" value="1"/>
</dbReference>
<evidence type="ECO:0000256" key="3">
    <source>
        <dbReference type="ARBA" id="ARBA00023163"/>
    </source>
</evidence>
<accession>A0A1T2XHU4</accession>
<name>A0A1T2XHU4_9BACL</name>
<evidence type="ECO:0000256" key="2">
    <source>
        <dbReference type="ARBA" id="ARBA00023125"/>
    </source>
</evidence>
<reference evidence="6 7" key="1">
    <citation type="submission" date="2017-01" db="EMBL/GenBank/DDBJ databases">
        <title>Genome analysis of Paenibacillus selenitrireducens ES3-24.</title>
        <authorList>
            <person name="Xu D."/>
            <person name="Yao R."/>
            <person name="Zheng S."/>
        </authorList>
    </citation>
    <scope>NUCLEOTIDE SEQUENCE [LARGE SCALE GENOMIC DNA]</scope>
    <source>
        <strain evidence="6 7">ES3-24</strain>
    </source>
</reference>
<dbReference type="InterPro" id="IPR037923">
    <property type="entry name" value="HTH-like"/>
</dbReference>
<dbReference type="Pfam" id="PF02311">
    <property type="entry name" value="AraC_binding"/>
    <property type="match status" value="1"/>
</dbReference>